<reference evidence="1 2" key="1">
    <citation type="submission" date="2023-03" db="EMBL/GenBank/DDBJ databases">
        <title>Muricauda XX sp. nov. and Muricauda XXX sp. nov., two novel species isolated from Okinawa Trough.</title>
        <authorList>
            <person name="Cao W."/>
            <person name="Deng X."/>
        </authorList>
    </citation>
    <scope>NUCLEOTIDE SEQUENCE [LARGE SCALE GENOMIC DNA]</scope>
    <source>
        <strain evidence="1 2">334s03</strain>
    </source>
</reference>
<comment type="caution">
    <text evidence="1">The sequence shown here is derived from an EMBL/GenBank/DDBJ whole genome shotgun (WGS) entry which is preliminary data.</text>
</comment>
<protein>
    <submittedName>
        <fullName evidence="1">DUF192 domain-containing protein</fullName>
    </submittedName>
</protein>
<dbReference type="InterPro" id="IPR003795">
    <property type="entry name" value="DUF192"/>
</dbReference>
<dbReference type="PANTHER" id="PTHR37953">
    <property type="entry name" value="UPF0127 PROTEIN MJ1496"/>
    <property type="match status" value="1"/>
</dbReference>
<evidence type="ECO:0000313" key="2">
    <source>
        <dbReference type="Proteomes" id="UP001221366"/>
    </source>
</evidence>
<dbReference type="EMBL" id="JARFVB010000003">
    <property type="protein sequence ID" value="MDF0716021.1"/>
    <property type="molecule type" value="Genomic_DNA"/>
</dbReference>
<sequence length="162" mass="18217">MKLEKIVLLVFILVLGSCKTESKKAIKTETISFTKEGELSILSTEADSIRAKAHFDIEIAETEYETQTGLMYRPSMQLKRGMLFIFPDVSARSFYMKNTEFPLDIIYIDEGQKIVSFQKDAQPYNESSLPSNAPAKYVLEINAGLSEQLGLQVGDSISFSRN</sequence>
<organism evidence="1 2">
    <name type="scientific">Flagellimonas yonaguniensis</name>
    <dbReference type="NCBI Taxonomy" id="3031325"/>
    <lineage>
        <taxon>Bacteria</taxon>
        <taxon>Pseudomonadati</taxon>
        <taxon>Bacteroidota</taxon>
        <taxon>Flavobacteriia</taxon>
        <taxon>Flavobacteriales</taxon>
        <taxon>Flavobacteriaceae</taxon>
        <taxon>Flagellimonas</taxon>
    </lineage>
</organism>
<dbReference type="Gene3D" id="2.60.120.1140">
    <property type="entry name" value="Protein of unknown function DUF192"/>
    <property type="match status" value="1"/>
</dbReference>
<dbReference type="Proteomes" id="UP001221366">
    <property type="component" value="Unassembled WGS sequence"/>
</dbReference>
<dbReference type="InterPro" id="IPR038695">
    <property type="entry name" value="Saro_0823-like_sf"/>
</dbReference>
<proteinExistence type="predicted"/>
<name>A0ABT5XXW2_9FLAO</name>
<dbReference type="PANTHER" id="PTHR37953:SF1">
    <property type="entry name" value="UPF0127 PROTEIN MJ1496"/>
    <property type="match status" value="1"/>
</dbReference>
<gene>
    <name evidence="1" type="ORF">PY092_07680</name>
</gene>
<accession>A0ABT5XXW2</accession>
<keyword evidence="2" id="KW-1185">Reference proteome</keyword>
<dbReference type="PROSITE" id="PS51257">
    <property type="entry name" value="PROKAR_LIPOPROTEIN"/>
    <property type="match status" value="1"/>
</dbReference>
<dbReference type="Pfam" id="PF02643">
    <property type="entry name" value="DUF192"/>
    <property type="match status" value="1"/>
</dbReference>
<evidence type="ECO:0000313" key="1">
    <source>
        <dbReference type="EMBL" id="MDF0716021.1"/>
    </source>
</evidence>